<name>Q2IX18_RHOP2</name>
<evidence type="ECO:0000256" key="1">
    <source>
        <dbReference type="SAM" id="MobiDB-lite"/>
    </source>
</evidence>
<dbReference type="GO" id="GO:0015074">
    <property type="term" value="P:DNA integration"/>
    <property type="evidence" value="ECO:0007669"/>
    <property type="project" value="InterPro"/>
</dbReference>
<dbReference type="InterPro" id="IPR012337">
    <property type="entry name" value="RNaseH-like_sf"/>
</dbReference>
<dbReference type="eggNOG" id="COG2801">
    <property type="taxonomic scope" value="Bacteria"/>
</dbReference>
<feature type="compositionally biased region" description="Polar residues" evidence="1">
    <location>
        <begin position="715"/>
        <end position="725"/>
    </location>
</feature>
<evidence type="ECO:0000259" key="2">
    <source>
        <dbReference type="PROSITE" id="PS50994"/>
    </source>
</evidence>
<dbReference type="InterPro" id="IPR036397">
    <property type="entry name" value="RNaseH_sf"/>
</dbReference>
<dbReference type="PROSITE" id="PS50994">
    <property type="entry name" value="INTEGRASE"/>
    <property type="match status" value="1"/>
</dbReference>
<dbReference type="KEGG" id="rpb:RPB_2538"/>
<feature type="domain" description="Integrase catalytic" evidence="2">
    <location>
        <begin position="341"/>
        <end position="520"/>
    </location>
</feature>
<keyword evidence="4" id="KW-1185">Reference proteome</keyword>
<dbReference type="HOGENOM" id="CLU_018861_0_0_5"/>
<dbReference type="EMBL" id="CP000250">
    <property type="protein sequence ID" value="ABD07242.1"/>
    <property type="molecule type" value="Genomic_DNA"/>
</dbReference>
<dbReference type="InterPro" id="IPR001584">
    <property type="entry name" value="Integrase_cat-core"/>
</dbReference>
<organism evidence="3 4">
    <name type="scientific">Rhodopseudomonas palustris (strain HaA2)</name>
    <dbReference type="NCBI Taxonomy" id="316058"/>
    <lineage>
        <taxon>Bacteria</taxon>
        <taxon>Pseudomonadati</taxon>
        <taxon>Pseudomonadota</taxon>
        <taxon>Alphaproteobacteria</taxon>
        <taxon>Hyphomicrobiales</taxon>
        <taxon>Nitrobacteraceae</taxon>
        <taxon>Rhodopseudomonas</taxon>
    </lineage>
</organism>
<dbReference type="Gene3D" id="3.30.420.10">
    <property type="entry name" value="Ribonuclease H-like superfamily/Ribonuclease H"/>
    <property type="match status" value="1"/>
</dbReference>
<gene>
    <name evidence="3" type="ordered locus">RPB_2538</name>
</gene>
<proteinExistence type="predicted"/>
<evidence type="ECO:0000313" key="3">
    <source>
        <dbReference type="EMBL" id="ABD07242.1"/>
    </source>
</evidence>
<sequence length="762" mass="85622">MTLRPKLVLPTPQRSARPVRWAFDDAARLCLLGEQFNCIETNERGCILEYTTRTSPNGQPLTLPITWDELDALERDGAFTFERKGYSLEQSRKMLRAGARRMRDLPKKQRETIAWKRMLIERFCQLQAQGLATMSEASIRNALEIIQSTLCREAEETKAKKGAQAGSEIITLRRMPHPSTLVRWLKKMPDTSKESAMTLMDGRCNSGNFIPRFNVDETAILFRCARAFLMKEKPSIASTNTMMRIEFRKVNAERRRKHLPDLKIPSEKKLRDVIGSFTAIETAAGREGLDEAVNLFRPCSGGVQDLVRPLQRVEVDGWKIHLYMIAVAIGLWDHFPEDLRNAMKPLRMWLTAALCCTTRCYVGLWISKTVDAASTLQALRMIFTDKTALASSFGATTPWEYRGTPELMVFDTGSENYNEDVVAALTDLRIPFLFPQTSAPSARGRIERSHRTLDQKLISNLCGRAMPVQMRKQYEGEARACITVDEAVKVILRYIVDGYHNTPHAGLGGQTPRSKWLDVSLEFGVPRCPDIHELRLALGVEREARMQASGILVLGNWYRSPEQHALFQKIRNAPVRTRYDRENLGWISLQLDDVSWATVPGPAWMRGVNADTWMAARTDLQRRFKIEAQMTEPIVLDAIAAALEVDREARGRRGIIDSPLTQDMLDAVQARTLAGIAWTDDNAVPAQRPTGLFAGTIPVGTAATGAPDEQDRQRGSTPTSGGPTQPASAKPSYKPPKRAARETPPTPTKPKPVRSWTKRDTE</sequence>
<dbReference type="SUPFAM" id="SSF53098">
    <property type="entry name" value="Ribonuclease H-like"/>
    <property type="match status" value="1"/>
</dbReference>
<dbReference type="STRING" id="316058.RPB_2538"/>
<feature type="region of interest" description="Disordered" evidence="1">
    <location>
        <begin position="689"/>
        <end position="762"/>
    </location>
</feature>
<dbReference type="Proteomes" id="UP000008809">
    <property type="component" value="Chromosome"/>
</dbReference>
<evidence type="ECO:0000313" key="4">
    <source>
        <dbReference type="Proteomes" id="UP000008809"/>
    </source>
</evidence>
<dbReference type="AlphaFoldDB" id="Q2IX18"/>
<accession>Q2IX18</accession>
<reference evidence="3 4" key="1">
    <citation type="submission" date="2006-01" db="EMBL/GenBank/DDBJ databases">
        <title>Complete sequence of Rhodopseudomonas palustris HaA2.</title>
        <authorList>
            <consortium name="US DOE Joint Genome Institute"/>
            <person name="Copeland A."/>
            <person name="Lucas S."/>
            <person name="Lapidus A."/>
            <person name="Barry K."/>
            <person name="Detter J.C."/>
            <person name="Glavina T."/>
            <person name="Hammon N."/>
            <person name="Israni S."/>
            <person name="Pitluck S."/>
            <person name="Chain P."/>
            <person name="Malfatti S."/>
            <person name="Shin M."/>
            <person name="Vergez L."/>
            <person name="Schmutz J."/>
            <person name="Larimer F."/>
            <person name="Land M."/>
            <person name="Hauser L."/>
            <person name="Pelletier D.A."/>
            <person name="Kyrpides N."/>
            <person name="Anderson I."/>
            <person name="Oda Y."/>
            <person name="Harwood C.S."/>
            <person name="Richardson P."/>
        </authorList>
    </citation>
    <scope>NUCLEOTIDE SEQUENCE [LARGE SCALE GENOMIC DNA]</scope>
    <source>
        <strain evidence="3 4">HaA2</strain>
    </source>
</reference>
<dbReference type="GO" id="GO:0003676">
    <property type="term" value="F:nucleic acid binding"/>
    <property type="evidence" value="ECO:0007669"/>
    <property type="project" value="InterPro"/>
</dbReference>
<protein>
    <recommendedName>
        <fullName evidence="2">Integrase catalytic domain-containing protein</fullName>
    </recommendedName>
</protein>